<keyword evidence="2" id="KW-1185">Reference proteome</keyword>
<protein>
    <submittedName>
        <fullName evidence="1">Transcriptional regulator, TetR family</fullName>
    </submittedName>
</protein>
<dbReference type="Gene3D" id="1.10.357.10">
    <property type="entry name" value="Tetracycline Repressor, domain 2"/>
    <property type="match status" value="1"/>
</dbReference>
<organism evidence="1 2">
    <name type="scientific">Chitinophaga terrae</name>
    <name type="common">ex Kim and Jung 2007</name>
    <dbReference type="NCBI Taxonomy" id="408074"/>
    <lineage>
        <taxon>Bacteria</taxon>
        <taxon>Pseudomonadati</taxon>
        <taxon>Bacteroidota</taxon>
        <taxon>Chitinophagia</taxon>
        <taxon>Chitinophagales</taxon>
        <taxon>Chitinophagaceae</taxon>
        <taxon>Chitinophaga</taxon>
    </lineage>
</organism>
<sequence length="200" mass="23344">MNKTENSRRRGDELLESLYNATMKLATTTKLTNLTFQQIADEARTSRTVLYRRWSTPFDLLQDIYSYKAKKLFDGAFFDELKDNGSLRKDLLQLLTVYQKVHTEIGAEIINNYYFLRAQDKNDNNELLIHKQAVEKHLNATKKILANAEKRGEKIRKISPITLMLPYDLIRTENLIRPTNISKKRLTMMVDEILMPVFVG</sequence>
<dbReference type="OrthoDB" id="277085at2"/>
<dbReference type="AlphaFoldDB" id="A0A1H4ELS4"/>
<accession>A0A1H4ELS4</accession>
<dbReference type="STRING" id="408074.SAMN05660909_03779"/>
<evidence type="ECO:0000313" key="1">
    <source>
        <dbReference type="EMBL" id="SEA85500.1"/>
    </source>
</evidence>
<dbReference type="EMBL" id="FNRL01000019">
    <property type="protein sequence ID" value="SEA85500.1"/>
    <property type="molecule type" value="Genomic_DNA"/>
</dbReference>
<proteinExistence type="predicted"/>
<reference evidence="2" key="1">
    <citation type="submission" date="2016-10" db="EMBL/GenBank/DDBJ databases">
        <authorList>
            <person name="Varghese N."/>
            <person name="Submissions S."/>
        </authorList>
    </citation>
    <scope>NUCLEOTIDE SEQUENCE [LARGE SCALE GENOMIC DNA]</scope>
    <source>
        <strain evidence="2">DSM 23920</strain>
    </source>
</reference>
<dbReference type="Proteomes" id="UP000199656">
    <property type="component" value="Unassembled WGS sequence"/>
</dbReference>
<name>A0A1H4ELS4_9BACT</name>
<gene>
    <name evidence="1" type="ORF">SAMN05660909_03779</name>
</gene>
<dbReference type="InterPro" id="IPR009057">
    <property type="entry name" value="Homeodomain-like_sf"/>
</dbReference>
<evidence type="ECO:0000313" key="2">
    <source>
        <dbReference type="Proteomes" id="UP000199656"/>
    </source>
</evidence>
<dbReference type="SUPFAM" id="SSF46689">
    <property type="entry name" value="Homeodomain-like"/>
    <property type="match status" value="1"/>
</dbReference>
<dbReference type="RefSeq" id="WP_089763489.1">
    <property type="nucleotide sequence ID" value="NZ_BKAT01000032.1"/>
</dbReference>